<evidence type="ECO:0000256" key="4">
    <source>
        <dbReference type="ARBA" id="ARBA00023239"/>
    </source>
</evidence>
<dbReference type="Pfam" id="PF00425">
    <property type="entry name" value="Chorismate_bind"/>
    <property type="match status" value="1"/>
</dbReference>
<comment type="cofactor">
    <cofactor evidence="8">
        <name>Mg(2+)</name>
        <dbReference type="ChEBI" id="CHEBI:18420"/>
    </cofactor>
    <text evidence="8">Binds 1 Mg(2+) ion per subunit.</text>
</comment>
<evidence type="ECO:0000259" key="9">
    <source>
        <dbReference type="Pfam" id="PF00425"/>
    </source>
</evidence>
<dbReference type="InterPro" id="IPR005801">
    <property type="entry name" value="ADC_synthase"/>
</dbReference>
<keyword evidence="4 6" id="KW-0456">Lyase</keyword>
<proteinExistence type="inferred from homology"/>
<evidence type="ECO:0000256" key="1">
    <source>
        <dbReference type="ARBA" id="ARBA00009562"/>
    </source>
</evidence>
<evidence type="ECO:0000259" key="10">
    <source>
        <dbReference type="Pfam" id="PF04715"/>
    </source>
</evidence>
<keyword evidence="2 8" id="KW-0479">Metal-binding</keyword>
<keyword evidence="6 7" id="KW-0028">Amino-acid biosynthesis</keyword>
<feature type="binding site" evidence="8">
    <location>
        <position position="493"/>
    </location>
    <ligand>
        <name>Mg(2+)</name>
        <dbReference type="ChEBI" id="CHEBI:18420"/>
    </ligand>
</feature>
<dbReference type="EMBL" id="CP039247">
    <property type="protein sequence ID" value="QCB29462.1"/>
    <property type="molecule type" value="Genomic_DNA"/>
</dbReference>
<feature type="domain" description="Chorismate-utilising enzyme C-terminal" evidence="9">
    <location>
        <begin position="237"/>
        <end position="497"/>
    </location>
</feature>
<dbReference type="InterPro" id="IPR015890">
    <property type="entry name" value="Chorismate_C"/>
</dbReference>
<dbReference type="SUPFAM" id="SSF56322">
    <property type="entry name" value="ADC synthase"/>
    <property type="match status" value="1"/>
</dbReference>
<evidence type="ECO:0000256" key="2">
    <source>
        <dbReference type="ARBA" id="ARBA00022723"/>
    </source>
</evidence>
<keyword evidence="6" id="KW-0057">Aromatic amino acid biosynthesis</keyword>
<evidence type="ECO:0000256" key="3">
    <source>
        <dbReference type="ARBA" id="ARBA00022842"/>
    </source>
</evidence>
<dbReference type="GO" id="GO:0004049">
    <property type="term" value="F:anthranilate synthase activity"/>
    <property type="evidence" value="ECO:0007669"/>
    <property type="project" value="UniProtKB-EC"/>
</dbReference>
<dbReference type="UniPathway" id="UPA00035">
    <property type="reaction ID" value="UER00040"/>
</dbReference>
<organism evidence="11 12">
    <name type="scientific">Corynebacterium endometrii</name>
    <dbReference type="NCBI Taxonomy" id="2488819"/>
    <lineage>
        <taxon>Bacteria</taxon>
        <taxon>Bacillati</taxon>
        <taxon>Actinomycetota</taxon>
        <taxon>Actinomycetes</taxon>
        <taxon>Mycobacteriales</taxon>
        <taxon>Corynebacteriaceae</taxon>
        <taxon>Corynebacterium</taxon>
    </lineage>
</organism>
<comment type="pathway">
    <text evidence="6">Amino-acid biosynthesis; L-tryptophan biosynthesis; L-tryptophan from chorismate: step 1/5.</text>
</comment>
<dbReference type="RefSeq" id="WP_136142042.1">
    <property type="nucleotide sequence ID" value="NZ_CP039247.1"/>
</dbReference>
<accession>A0A4P7QIA0</accession>
<dbReference type="PRINTS" id="PR00095">
    <property type="entry name" value="ANTSNTHASEI"/>
</dbReference>
<dbReference type="Gene3D" id="3.60.120.10">
    <property type="entry name" value="Anthranilate synthase"/>
    <property type="match status" value="1"/>
</dbReference>
<dbReference type="InterPro" id="IPR006805">
    <property type="entry name" value="Anth_synth_I_N"/>
</dbReference>
<gene>
    <name evidence="11" type="primary">trpE</name>
    <name evidence="11" type="ORF">CENDO_11060</name>
</gene>
<evidence type="ECO:0000313" key="11">
    <source>
        <dbReference type="EMBL" id="QCB29462.1"/>
    </source>
</evidence>
<name>A0A4P7QIA0_9CORY</name>
<keyword evidence="6 7" id="KW-0822">Tryptophan biosynthesis</keyword>
<feature type="binding site" evidence="7">
    <location>
        <begin position="478"/>
        <end position="480"/>
    </location>
    <ligand>
        <name>chorismate</name>
        <dbReference type="ChEBI" id="CHEBI:29748"/>
    </ligand>
</feature>
<dbReference type="OrthoDB" id="3518032at2"/>
<dbReference type="Pfam" id="PF04715">
    <property type="entry name" value="Anth_synt_I_N"/>
    <property type="match status" value="1"/>
</dbReference>
<evidence type="ECO:0000256" key="7">
    <source>
        <dbReference type="PIRSR" id="PIRSR001373-1"/>
    </source>
</evidence>
<dbReference type="GO" id="GO:0046872">
    <property type="term" value="F:metal ion binding"/>
    <property type="evidence" value="ECO:0007669"/>
    <property type="project" value="UniProtKB-KW"/>
</dbReference>
<evidence type="ECO:0000256" key="6">
    <source>
        <dbReference type="PIRNR" id="PIRNR001373"/>
    </source>
</evidence>
<comment type="catalytic activity">
    <reaction evidence="5 6">
        <text>chorismate + L-glutamine = anthranilate + pyruvate + L-glutamate + H(+)</text>
        <dbReference type="Rhea" id="RHEA:21732"/>
        <dbReference type="ChEBI" id="CHEBI:15361"/>
        <dbReference type="ChEBI" id="CHEBI:15378"/>
        <dbReference type="ChEBI" id="CHEBI:16567"/>
        <dbReference type="ChEBI" id="CHEBI:29748"/>
        <dbReference type="ChEBI" id="CHEBI:29985"/>
        <dbReference type="ChEBI" id="CHEBI:58359"/>
        <dbReference type="EC" id="4.1.3.27"/>
    </reaction>
</comment>
<protein>
    <recommendedName>
        <fullName evidence="6">Anthranilate synthase component 1</fullName>
        <ecNumber evidence="6">4.1.3.27</ecNumber>
    </recommendedName>
</protein>
<dbReference type="EC" id="4.1.3.27" evidence="6"/>
<evidence type="ECO:0000256" key="8">
    <source>
        <dbReference type="PIRSR" id="PIRSR001373-2"/>
    </source>
</evidence>
<feature type="binding site" evidence="8">
    <location>
        <position position="356"/>
    </location>
    <ligand>
        <name>Mg(2+)</name>
        <dbReference type="ChEBI" id="CHEBI:18420"/>
    </ligand>
</feature>
<reference evidence="11 12" key="1">
    <citation type="submission" date="2019-04" db="EMBL/GenBank/DDBJ databases">
        <title>Corynebacterium endometrii sp. nov., isolated from the uterus of a cow with endometritis.</title>
        <authorList>
            <person name="Ballas P."/>
            <person name="Ruckert C."/>
            <person name="Wagener K."/>
            <person name="Drillich M."/>
            <person name="Kaempfer P."/>
            <person name="Busse H.-J."/>
            <person name="Ehling-Schulz M."/>
        </authorList>
    </citation>
    <scope>NUCLEOTIDE SEQUENCE [LARGE SCALE GENOMIC DNA]</scope>
    <source>
        <strain evidence="11 12">LMM-1653</strain>
    </source>
</reference>
<dbReference type="GO" id="GO:0000162">
    <property type="term" value="P:L-tryptophan biosynthetic process"/>
    <property type="evidence" value="ECO:0007669"/>
    <property type="project" value="UniProtKB-UniPathway"/>
</dbReference>
<dbReference type="PANTHER" id="PTHR11236:SF49">
    <property type="entry name" value="ANTHRANILATE SYNTHASE COMPONENT 1"/>
    <property type="match status" value="1"/>
</dbReference>
<comment type="similarity">
    <text evidence="1 6">Belongs to the anthranilate synthase component I family.</text>
</comment>
<evidence type="ECO:0000313" key="12">
    <source>
        <dbReference type="Proteomes" id="UP000296352"/>
    </source>
</evidence>
<dbReference type="InterPro" id="IPR019999">
    <property type="entry name" value="Anth_synth_I-like"/>
</dbReference>
<dbReference type="AlphaFoldDB" id="A0A4P7QIA0"/>
<feature type="domain" description="Anthranilate synthase component I N-terminal" evidence="10">
    <location>
        <begin position="25"/>
        <end position="187"/>
    </location>
</feature>
<feature type="binding site" evidence="7">
    <location>
        <position position="464"/>
    </location>
    <ligand>
        <name>chorismate</name>
        <dbReference type="ChEBI" id="CHEBI:29748"/>
    </ligand>
</feature>
<dbReference type="KEGG" id="cee:CENDO_11060"/>
<sequence length="517" mass="57392">MTQPSPQSEEFFTASRDISYHFDAAAMFHTLAEERDSLLLEAADIESKKNVNCIAVLKAALKVTCNDQVVQAQALTPTGQRMLDRLARQLEPFATELTPSTATFAFTRSEAHDERERLLATSTAEVLRKLQLDGGYRTDMLPFVGGGFAFDYLQTFEELPEVGEGPNEYPDYEFVVAETLMHIDHLAATSRVLGVGIDRDALNEELDRLVERAADDYAEFPDAPQLESIRAVADVDDETFRGHVTQLQGHIHAGDIYQVVPARTFSMECPDTFAAYRQLRETNPSPYMFYVRGADYELFGASPESNLKFTAHNREVMLYPIAGTRPRGLNPDGTINHELDIRNELEMRTDDKEIAEHSMLVDLARNDLARVAEPRTRRVADLLQVDRYSRVMHLVSRVTATLHADFDALDAYRACMNMGTLTGAPKLRAMELIRGIETTRRGSYGGAVGYLKGDGSMDNCIVIRSAFVKNGTAVVQAGAGVVRDSVPQSEADETLHKAYAVLHAIAKAHGAQLEVVR</sequence>
<keyword evidence="3 8" id="KW-0460">Magnesium</keyword>
<dbReference type="NCBIfam" id="NF010079">
    <property type="entry name" value="PRK13564.1"/>
    <property type="match status" value="1"/>
</dbReference>
<dbReference type="Proteomes" id="UP000296352">
    <property type="component" value="Chromosome"/>
</dbReference>
<dbReference type="InterPro" id="IPR005257">
    <property type="entry name" value="Anth_synth_I_TrpE"/>
</dbReference>
<dbReference type="PANTHER" id="PTHR11236">
    <property type="entry name" value="AMINOBENZOATE/ANTHRANILATE SYNTHASE"/>
    <property type="match status" value="1"/>
</dbReference>
<evidence type="ECO:0000256" key="5">
    <source>
        <dbReference type="ARBA" id="ARBA00047683"/>
    </source>
</evidence>
<feature type="binding site" evidence="7">
    <location>
        <begin position="286"/>
        <end position="288"/>
    </location>
    <ligand>
        <name>L-tryptophan</name>
        <dbReference type="ChEBI" id="CHEBI:57912"/>
    </ligand>
</feature>
<feature type="binding site" evidence="7">
    <location>
        <position position="444"/>
    </location>
    <ligand>
        <name>chorismate</name>
        <dbReference type="ChEBI" id="CHEBI:29748"/>
    </ligand>
</feature>
<feature type="binding site" evidence="7">
    <location>
        <begin position="323"/>
        <end position="324"/>
    </location>
    <ligand>
        <name>chorismate</name>
        <dbReference type="ChEBI" id="CHEBI:29748"/>
    </ligand>
</feature>
<keyword evidence="12" id="KW-1185">Reference proteome</keyword>
<dbReference type="NCBIfam" id="TIGR00565">
    <property type="entry name" value="trpE_proteo"/>
    <property type="match status" value="1"/>
</dbReference>
<dbReference type="PIRSF" id="PIRSF001373">
    <property type="entry name" value="TrpE"/>
    <property type="match status" value="1"/>
</dbReference>